<organism evidence="5 6">
    <name type="scientific">Candidatus Curtissbacteria bacterium RIFCSPHIGHO2_12_FULL_38_9b</name>
    <dbReference type="NCBI Taxonomy" id="1797720"/>
    <lineage>
        <taxon>Bacteria</taxon>
        <taxon>Candidatus Curtissiibacteriota</taxon>
    </lineage>
</organism>
<feature type="domain" description="Glycosyltransferase 2-like" evidence="4">
    <location>
        <begin position="5"/>
        <end position="173"/>
    </location>
</feature>
<reference evidence="5 6" key="1">
    <citation type="journal article" date="2016" name="Nat. Commun.">
        <title>Thousands of microbial genomes shed light on interconnected biogeochemical processes in an aquifer system.</title>
        <authorList>
            <person name="Anantharaman K."/>
            <person name="Brown C.T."/>
            <person name="Hug L.A."/>
            <person name="Sharon I."/>
            <person name="Castelle C.J."/>
            <person name="Probst A.J."/>
            <person name="Thomas B.C."/>
            <person name="Singh A."/>
            <person name="Wilkins M.J."/>
            <person name="Karaoz U."/>
            <person name="Brodie E.L."/>
            <person name="Williams K.H."/>
            <person name="Hubbard S.S."/>
            <person name="Banfield J.F."/>
        </authorList>
    </citation>
    <scope>NUCLEOTIDE SEQUENCE [LARGE SCALE GENOMIC DNA]</scope>
</reference>
<name>A0A1F5GVB3_9BACT</name>
<proteinExistence type="inferred from homology"/>
<keyword evidence="2" id="KW-0328">Glycosyltransferase</keyword>
<feature type="non-terminal residue" evidence="5">
    <location>
        <position position="205"/>
    </location>
</feature>
<protein>
    <recommendedName>
        <fullName evidence="4">Glycosyltransferase 2-like domain-containing protein</fullName>
    </recommendedName>
</protein>
<dbReference type="Proteomes" id="UP000176666">
    <property type="component" value="Unassembled WGS sequence"/>
</dbReference>
<dbReference type="AlphaFoldDB" id="A0A1F5GVB3"/>
<evidence type="ECO:0000256" key="3">
    <source>
        <dbReference type="ARBA" id="ARBA00022679"/>
    </source>
</evidence>
<dbReference type="CDD" id="cd04186">
    <property type="entry name" value="GT_2_like_c"/>
    <property type="match status" value="1"/>
</dbReference>
<comment type="similarity">
    <text evidence="1">Belongs to the glycosyltransferase 2 family.</text>
</comment>
<gene>
    <name evidence="5" type="ORF">A3F02_01675</name>
</gene>
<dbReference type="InterPro" id="IPR029044">
    <property type="entry name" value="Nucleotide-diphossugar_trans"/>
</dbReference>
<dbReference type="EMBL" id="MFBJ01000044">
    <property type="protein sequence ID" value="OGD95826.1"/>
    <property type="molecule type" value="Genomic_DNA"/>
</dbReference>
<evidence type="ECO:0000259" key="4">
    <source>
        <dbReference type="Pfam" id="PF00535"/>
    </source>
</evidence>
<dbReference type="InterPro" id="IPR001173">
    <property type="entry name" value="Glyco_trans_2-like"/>
</dbReference>
<dbReference type="Pfam" id="PF00535">
    <property type="entry name" value="Glycos_transf_2"/>
    <property type="match status" value="1"/>
</dbReference>
<dbReference type="GO" id="GO:0016757">
    <property type="term" value="F:glycosyltransferase activity"/>
    <property type="evidence" value="ECO:0007669"/>
    <property type="project" value="UniProtKB-KW"/>
</dbReference>
<evidence type="ECO:0000256" key="2">
    <source>
        <dbReference type="ARBA" id="ARBA00022676"/>
    </source>
</evidence>
<sequence length="205" mass="23643">MPKITIVFPTYNGWKDTQECLNSLLKLDYPKKKLQIIVVDNNSNDGTVQNIKKYFPIVTLIKSPKNLGYSKAINIAARQSKSDYILFANNDIVLDKNYLKEMIALAESNHQIGIVGHLAFLKDNRKKLAFDGLRVNPYLSYHQYDLSDINKIRECDLPPAGGFLARREMLDEIGLLDEGYFLYFEDLDLCLRTKKYGWKVIFNPK</sequence>
<dbReference type="Gene3D" id="3.90.550.10">
    <property type="entry name" value="Spore Coat Polysaccharide Biosynthesis Protein SpsA, Chain A"/>
    <property type="match status" value="1"/>
</dbReference>
<evidence type="ECO:0000313" key="6">
    <source>
        <dbReference type="Proteomes" id="UP000176666"/>
    </source>
</evidence>
<dbReference type="PANTHER" id="PTHR43179">
    <property type="entry name" value="RHAMNOSYLTRANSFERASE WBBL"/>
    <property type="match status" value="1"/>
</dbReference>
<dbReference type="PANTHER" id="PTHR43179:SF12">
    <property type="entry name" value="GALACTOFURANOSYLTRANSFERASE GLFT2"/>
    <property type="match status" value="1"/>
</dbReference>
<dbReference type="SUPFAM" id="SSF53448">
    <property type="entry name" value="Nucleotide-diphospho-sugar transferases"/>
    <property type="match status" value="1"/>
</dbReference>
<keyword evidence="3" id="KW-0808">Transferase</keyword>
<evidence type="ECO:0000313" key="5">
    <source>
        <dbReference type="EMBL" id="OGD95826.1"/>
    </source>
</evidence>
<comment type="caution">
    <text evidence="5">The sequence shown here is derived from an EMBL/GenBank/DDBJ whole genome shotgun (WGS) entry which is preliminary data.</text>
</comment>
<accession>A0A1F5GVB3</accession>
<evidence type="ECO:0000256" key="1">
    <source>
        <dbReference type="ARBA" id="ARBA00006739"/>
    </source>
</evidence>